<evidence type="ECO:0000313" key="1">
    <source>
        <dbReference type="EMBL" id="KAJ0173469.1"/>
    </source>
</evidence>
<dbReference type="Proteomes" id="UP000824533">
    <property type="component" value="Linkage Group LG19"/>
</dbReference>
<protein>
    <submittedName>
        <fullName evidence="1">Uncharacterized protein</fullName>
    </submittedName>
</protein>
<accession>A0ACC1CPY9</accession>
<keyword evidence="2" id="KW-1185">Reference proteome</keyword>
<reference evidence="1 2" key="1">
    <citation type="journal article" date="2021" name="Front. Genet.">
        <title>Chromosome-Level Genome Assembly Reveals Significant Gene Expansion in the Toll and IMD Signaling Pathways of Dendrolimus kikuchii.</title>
        <authorList>
            <person name="Zhou J."/>
            <person name="Wu P."/>
            <person name="Xiong Z."/>
            <person name="Liu N."/>
            <person name="Zhao N."/>
            <person name="Ji M."/>
            <person name="Qiu Y."/>
            <person name="Yang B."/>
        </authorList>
    </citation>
    <scope>NUCLEOTIDE SEQUENCE [LARGE SCALE GENOMIC DNA]</scope>
    <source>
        <strain evidence="1">Ann1</strain>
    </source>
</reference>
<evidence type="ECO:0000313" key="2">
    <source>
        <dbReference type="Proteomes" id="UP000824533"/>
    </source>
</evidence>
<comment type="caution">
    <text evidence="1">The sequence shown here is derived from an EMBL/GenBank/DDBJ whole genome shotgun (WGS) entry which is preliminary data.</text>
</comment>
<name>A0ACC1CPY9_9NEOP</name>
<proteinExistence type="predicted"/>
<gene>
    <name evidence="1" type="ORF">K1T71_010618</name>
</gene>
<dbReference type="EMBL" id="CM034405">
    <property type="protein sequence ID" value="KAJ0173469.1"/>
    <property type="molecule type" value="Genomic_DNA"/>
</dbReference>
<sequence>MHRLPVKSSIHKNISVRLKSSSNFIRSTFIEYFKENHGHKHVKSSSVVPLYDSTVPFVNAGMNQFKGVFLEKVDPPCPRAVNSQKCIRVGGKHNDLDVVGTDGTHHTFFEMLGNWSFGDYYKKEACQMAWDLLLGPYRLKPENLLVTYFSGDVIIGLEEDRECRDIWKAIGVPSSRLKAMGAAENFWEMGITGPCGPCTEIHYVNSDGTLTEIWNLVFIQCNRESDGSVKGLRRHHVDTGMGLERMTALLQNVRSNYDTDLFRPLIAAIEKNSKGVDTYGGSYDKGAVQDCAYRRLADHARMVSICLADGVFPATSLNLKQIMRKTFKMSSDIFNNPDLLPLLYNEVISTLGSTYPELISKEADAKLIMEHERQTYDKMKGEMVKKWKELVKIHPEVEGMLDVELAGFPQGYKEFKDTMSKQKSSLMPGELVFKLYDTHGFQEDVIQRIADLNRYTIDKEGFWKLLSKHRQRHKTSFKEQTANRGSLFNKTIDNLIKGGVKRTNDDFKYNYSVIDNRIVFENLNSKLIAILNEDCECLDFLEVCENRPYYLVTESTSFYCEEGGQISDTGIIQLNKNVMLKVDSVFKIRDFVFHKGYFQVNGEENIYVKCDSDVTLIIDNEKRLNLMKNHSAVHLLNAAIRKVLPNSVVCQIGSSVTDRGLSLNLSVYGEKLSQKVLLDAQDLIRKSIEANAQIFTTIMDSVHLANEESVTMIPGETYPEQGLRLVTAETPLLSKELCCGTHVPSTGHIGDFCVTLVKGAGGHTPTIHALTGDAAKEARELFCRAKRLEEVIDLVDPDRRKEEVVEMRRALAELCGTSGAPYGEYADCLKLLEGLLKRPIDRNAMALHAIAETEVNEVVGQALREGRRFVVHFLRCSYLMQGDGVAQVLEKCTQPTPALLMGCAGGVVIAACRVPEELVTNAFTANQWLSCILPVFQADALPSKAGESPLTYAEMTATKVSLINCEQLVQDAMRIAIKFAQSHTRNAQPHGHDENTQNRQQN</sequence>
<organism evidence="1 2">
    <name type="scientific">Dendrolimus kikuchii</name>
    <dbReference type="NCBI Taxonomy" id="765133"/>
    <lineage>
        <taxon>Eukaryota</taxon>
        <taxon>Metazoa</taxon>
        <taxon>Ecdysozoa</taxon>
        <taxon>Arthropoda</taxon>
        <taxon>Hexapoda</taxon>
        <taxon>Insecta</taxon>
        <taxon>Pterygota</taxon>
        <taxon>Neoptera</taxon>
        <taxon>Endopterygota</taxon>
        <taxon>Lepidoptera</taxon>
        <taxon>Glossata</taxon>
        <taxon>Ditrysia</taxon>
        <taxon>Bombycoidea</taxon>
        <taxon>Lasiocampidae</taxon>
        <taxon>Dendrolimus</taxon>
    </lineage>
</organism>